<keyword evidence="4" id="KW-0547">Nucleotide-binding</keyword>
<sequence>MVLIITGSPGVGKHTIANEVLESNDYELLDINQIAKEKNFIEHNQGVEEVDVDKFKKYFDDIVTEKSLIVGHLAPYVLSGRNIKSAIVLRKNPYKLLDIYEKRGYAEKKRKDNLGSEILGIITNDTINSFGQERTFQIDVSEYTPKEVVSRIDNILDRNDAGDNIDWLPLIQEKNDLKTFFEY</sequence>
<dbReference type="PANTHER" id="PTHR12595">
    <property type="entry name" value="POS9-ACTIVATING FACTOR FAP7-RELATED"/>
    <property type="match status" value="1"/>
</dbReference>
<dbReference type="EMBL" id="KF901098">
    <property type="protein sequence ID" value="AIF18004.1"/>
    <property type="molecule type" value="Genomic_DNA"/>
</dbReference>
<dbReference type="GO" id="GO:0005524">
    <property type="term" value="F:ATP binding"/>
    <property type="evidence" value="ECO:0007669"/>
    <property type="project" value="UniProtKB-KW"/>
</dbReference>
<keyword evidence="3" id="KW-0808">Transferase</keyword>
<evidence type="ECO:0000256" key="5">
    <source>
        <dbReference type="ARBA" id="ARBA00022777"/>
    </source>
</evidence>
<proteinExistence type="predicted"/>
<evidence type="ECO:0000313" key="7">
    <source>
        <dbReference type="EMBL" id="AIF18004.1"/>
    </source>
</evidence>
<dbReference type="Gene3D" id="3.40.50.300">
    <property type="entry name" value="P-loop containing nucleotide triphosphate hydrolases"/>
    <property type="match status" value="1"/>
</dbReference>
<dbReference type="PANTHER" id="PTHR12595:SF0">
    <property type="entry name" value="ADENYLATE KINASE ISOENZYME 6"/>
    <property type="match status" value="1"/>
</dbReference>
<dbReference type="SUPFAM" id="SSF52540">
    <property type="entry name" value="P-loop containing nucleoside triphosphate hydrolases"/>
    <property type="match status" value="1"/>
</dbReference>
<dbReference type="Pfam" id="PF13238">
    <property type="entry name" value="AAA_18"/>
    <property type="match status" value="1"/>
</dbReference>
<keyword evidence="1" id="KW-0690">Ribosome biogenesis</keyword>
<reference evidence="7" key="1">
    <citation type="journal article" date="2014" name="Genome Biol. Evol.">
        <title>Pangenome evidence for extensive interdomain horizontal transfer affecting lineage core and shell genes in uncultured planktonic thaumarchaeota and euryarchaeota.</title>
        <authorList>
            <person name="Deschamps P."/>
            <person name="Zivanovic Y."/>
            <person name="Moreira D."/>
            <person name="Rodriguez-Valera F."/>
            <person name="Lopez-Garcia P."/>
        </authorList>
    </citation>
    <scope>NUCLEOTIDE SEQUENCE</scope>
</reference>
<protein>
    <submittedName>
        <fullName evidence="7">Putative nucleotide kinase</fullName>
    </submittedName>
</protein>
<dbReference type="InterPro" id="IPR027417">
    <property type="entry name" value="P-loop_NTPase"/>
</dbReference>
<evidence type="ECO:0000256" key="6">
    <source>
        <dbReference type="ARBA" id="ARBA00022840"/>
    </source>
</evidence>
<evidence type="ECO:0000256" key="3">
    <source>
        <dbReference type="ARBA" id="ARBA00022679"/>
    </source>
</evidence>
<accession>A0A075HQA6</accession>
<evidence type="ECO:0000256" key="1">
    <source>
        <dbReference type="ARBA" id="ARBA00022517"/>
    </source>
</evidence>
<evidence type="ECO:0000256" key="4">
    <source>
        <dbReference type="ARBA" id="ARBA00022741"/>
    </source>
</evidence>
<dbReference type="InterPro" id="IPR020618">
    <property type="entry name" value="Adenyl_kinase_AK6"/>
</dbReference>
<keyword evidence="2" id="KW-0698">rRNA processing</keyword>
<keyword evidence="5 7" id="KW-0418">Kinase</keyword>
<dbReference type="GO" id="GO:0004017">
    <property type="term" value="F:AMP kinase activity"/>
    <property type="evidence" value="ECO:0007669"/>
    <property type="project" value="InterPro"/>
</dbReference>
<dbReference type="AlphaFoldDB" id="A0A075HQA6"/>
<name>A0A075HQA6_9ARCH</name>
<organism evidence="7">
    <name type="scientific">uncultured marine thaumarchaeote KM3_79_H09</name>
    <dbReference type="NCBI Taxonomy" id="1456299"/>
    <lineage>
        <taxon>Archaea</taxon>
        <taxon>Nitrososphaerota</taxon>
        <taxon>environmental samples</taxon>
    </lineage>
</organism>
<dbReference type="GO" id="GO:0006364">
    <property type="term" value="P:rRNA processing"/>
    <property type="evidence" value="ECO:0007669"/>
    <property type="project" value="UniProtKB-KW"/>
</dbReference>
<evidence type="ECO:0000256" key="2">
    <source>
        <dbReference type="ARBA" id="ARBA00022552"/>
    </source>
</evidence>
<keyword evidence="6" id="KW-0067">ATP-binding</keyword>
<dbReference type="GO" id="GO:0016887">
    <property type="term" value="F:ATP hydrolysis activity"/>
    <property type="evidence" value="ECO:0007669"/>
    <property type="project" value="InterPro"/>
</dbReference>